<evidence type="ECO:0000256" key="1">
    <source>
        <dbReference type="SAM" id="MobiDB-lite"/>
    </source>
</evidence>
<sequence>MCFIKGLEVVHIKINDVHFDNNKVYYKDKLISIIYYRWFYNYDHFDEESKILRKQIENSEVINLPSAEFQMINSKGFQKILKNEENLRKYTEKVEKIKKHFGEFREVDCGKGSLCEGRIEGGSKVDGSSNNNEGTYEEPLPNQLPNNNLPLPLTDWILKDNNEGGGHLNKSLNNSSFLMKKFKSPSFPNSFISDHKERNLISELSIFGGFVAVNGEIKYNEEGGYMVRSKDEKSIEGGVCIGAGGLDSICFE</sequence>
<proteinExistence type="predicted"/>
<protein>
    <submittedName>
        <fullName evidence="3">Glutathione synthetase</fullName>
    </submittedName>
</protein>
<dbReference type="InterPro" id="IPR004887">
    <property type="entry name" value="GSH_synth_subst-bd"/>
</dbReference>
<dbReference type="EMBL" id="KB909352">
    <property type="protein sequence ID" value="EOB12434.1"/>
    <property type="molecule type" value="Genomic_DNA"/>
</dbReference>
<dbReference type="AlphaFoldDB" id="R0M354"/>
<organism evidence="3 4">
    <name type="scientific">Nosema bombycis (strain CQ1 / CVCC 102059)</name>
    <name type="common">Microsporidian parasite</name>
    <name type="synonym">Pebrine of silkworm</name>
    <dbReference type="NCBI Taxonomy" id="578461"/>
    <lineage>
        <taxon>Eukaryota</taxon>
        <taxon>Fungi</taxon>
        <taxon>Fungi incertae sedis</taxon>
        <taxon>Microsporidia</taxon>
        <taxon>Nosematidae</taxon>
        <taxon>Nosema</taxon>
    </lineage>
</organism>
<dbReference type="OrthoDB" id="2195076at2759"/>
<feature type="domain" description="Glutathione synthase substrate-binding" evidence="2">
    <location>
        <begin position="20"/>
        <end position="71"/>
    </location>
</feature>
<dbReference type="HOGENOM" id="CLU_1103068_0_0_1"/>
<feature type="region of interest" description="Disordered" evidence="1">
    <location>
        <begin position="120"/>
        <end position="145"/>
    </location>
</feature>
<dbReference type="PANTHER" id="PTHR11130:SF0">
    <property type="entry name" value="GLUTATHIONE SYNTHETASE"/>
    <property type="match status" value="1"/>
</dbReference>
<reference evidence="3 4" key="1">
    <citation type="journal article" date="2013" name="BMC Genomics">
        <title>Comparative genomics of parasitic silkworm microsporidia reveal an association between genome expansion and host adaptation.</title>
        <authorList>
            <person name="Pan G."/>
            <person name="Xu J."/>
            <person name="Li T."/>
            <person name="Xia Q."/>
            <person name="Liu S.L."/>
            <person name="Zhang G."/>
            <person name="Li S."/>
            <person name="Li C."/>
            <person name="Liu H."/>
            <person name="Yang L."/>
            <person name="Liu T."/>
            <person name="Zhang X."/>
            <person name="Wu Z."/>
            <person name="Fan W."/>
            <person name="Dang X."/>
            <person name="Xiang H."/>
            <person name="Tao M."/>
            <person name="Li Y."/>
            <person name="Hu J."/>
            <person name="Li Z."/>
            <person name="Lin L."/>
            <person name="Luo J."/>
            <person name="Geng L."/>
            <person name="Wang L."/>
            <person name="Long M."/>
            <person name="Wan Y."/>
            <person name="He N."/>
            <person name="Zhang Z."/>
            <person name="Lu C."/>
            <person name="Keeling P.J."/>
            <person name="Wang J."/>
            <person name="Xiang Z."/>
            <person name="Zhou Z."/>
        </authorList>
    </citation>
    <scope>NUCLEOTIDE SEQUENCE [LARGE SCALE GENOMIC DNA]</scope>
    <source>
        <strain evidence="4">CQ1 / CVCC 102059</strain>
    </source>
</reference>
<evidence type="ECO:0000313" key="3">
    <source>
        <dbReference type="EMBL" id="EOB12434.1"/>
    </source>
</evidence>
<dbReference type="STRING" id="578461.R0M354"/>
<gene>
    <name evidence="3" type="primary">GSHB</name>
    <name evidence="3" type="ORF">NBO_444g0013</name>
</gene>
<dbReference type="VEuPathDB" id="MicrosporidiaDB:NBO_444g0013"/>
<dbReference type="InterPro" id="IPR037013">
    <property type="entry name" value="GSH-S_sub-bd_sf"/>
</dbReference>
<accession>R0M354</accession>
<keyword evidence="4" id="KW-1185">Reference proteome</keyword>
<evidence type="ECO:0000259" key="2">
    <source>
        <dbReference type="Pfam" id="PF03199"/>
    </source>
</evidence>
<evidence type="ECO:0000313" key="4">
    <source>
        <dbReference type="Proteomes" id="UP000016927"/>
    </source>
</evidence>
<dbReference type="Pfam" id="PF03199">
    <property type="entry name" value="GSH_synthase"/>
    <property type="match status" value="1"/>
</dbReference>
<dbReference type="PANTHER" id="PTHR11130">
    <property type="entry name" value="GLUTATHIONE SYNTHETASE"/>
    <property type="match status" value="1"/>
</dbReference>
<dbReference type="GO" id="GO:0043295">
    <property type="term" value="F:glutathione binding"/>
    <property type="evidence" value="ECO:0007669"/>
    <property type="project" value="TreeGrafter"/>
</dbReference>
<dbReference type="Proteomes" id="UP000016927">
    <property type="component" value="Unassembled WGS sequence"/>
</dbReference>
<name>R0M354_NOSB1</name>
<dbReference type="GO" id="GO:0004363">
    <property type="term" value="F:glutathione synthase activity"/>
    <property type="evidence" value="ECO:0007669"/>
    <property type="project" value="InterPro"/>
</dbReference>
<dbReference type="Pfam" id="PF03917">
    <property type="entry name" value="GSH_synth_ATP"/>
    <property type="match status" value="1"/>
</dbReference>
<dbReference type="InterPro" id="IPR005615">
    <property type="entry name" value="Glutathione_synthase"/>
</dbReference>
<dbReference type="Gene3D" id="3.30.470.20">
    <property type="entry name" value="ATP-grasp fold, B domain"/>
    <property type="match status" value="1"/>
</dbReference>
<dbReference type="GO" id="GO:0005829">
    <property type="term" value="C:cytosol"/>
    <property type="evidence" value="ECO:0007669"/>
    <property type="project" value="TreeGrafter"/>
</dbReference>
<dbReference type="SUPFAM" id="SSF56059">
    <property type="entry name" value="Glutathione synthetase ATP-binding domain-like"/>
    <property type="match status" value="1"/>
</dbReference>
<dbReference type="GO" id="GO:0005524">
    <property type="term" value="F:ATP binding"/>
    <property type="evidence" value="ECO:0007669"/>
    <property type="project" value="InterPro"/>
</dbReference>
<dbReference type="Gene3D" id="3.40.50.1760">
    <property type="entry name" value="Glutathione synthase, substrate-binding domain superfamily, eukaryotic"/>
    <property type="match status" value="1"/>
</dbReference>